<sequence>MKLLNLDDLFPNQRFVRIKGVEYPIVEQSLGSLIQALKQERDIDRNDQVAVFESMLVSAGTLIPEAPAEVLRTLSIRQLTAVVQFAAANDEQLPDTKTSESAEEGK</sequence>
<reference evidence="1" key="1">
    <citation type="submission" date="2021-07" db="EMBL/GenBank/DDBJ databases">
        <title>Draft genome sequence of carbapenem-resistant Aeromonas spp. in Japan.</title>
        <authorList>
            <person name="Maehana S."/>
            <person name="Suzuki M."/>
            <person name="Kitasato H."/>
        </authorList>
    </citation>
    <scope>NUCLEOTIDE SEQUENCE</scope>
    <source>
        <strain evidence="1">KAM343</strain>
    </source>
</reference>
<dbReference type="Proteomes" id="UP000886939">
    <property type="component" value="Unassembled WGS sequence"/>
</dbReference>
<organism evidence="1 2">
    <name type="scientific">Aeromonas caviae</name>
    <name type="common">Aeromonas punctata</name>
    <dbReference type="NCBI Taxonomy" id="648"/>
    <lineage>
        <taxon>Bacteria</taxon>
        <taxon>Pseudomonadati</taxon>
        <taxon>Pseudomonadota</taxon>
        <taxon>Gammaproteobacteria</taxon>
        <taxon>Aeromonadales</taxon>
        <taxon>Aeromonadaceae</taxon>
        <taxon>Aeromonas</taxon>
    </lineage>
</organism>
<accession>A0AA37LIQ4</accession>
<name>A0AA37LIQ4_AERCA</name>
<protein>
    <recommendedName>
        <fullName evidence="3">Phage tail assembly protein</fullName>
    </recommendedName>
</protein>
<evidence type="ECO:0000313" key="1">
    <source>
        <dbReference type="EMBL" id="GJA39713.1"/>
    </source>
</evidence>
<comment type="caution">
    <text evidence="1">The sequence shown here is derived from an EMBL/GenBank/DDBJ whole genome shotgun (WGS) entry which is preliminary data.</text>
</comment>
<dbReference type="EMBL" id="BPNI01000004">
    <property type="protein sequence ID" value="GJA39713.1"/>
    <property type="molecule type" value="Genomic_DNA"/>
</dbReference>
<evidence type="ECO:0000313" key="2">
    <source>
        <dbReference type="Proteomes" id="UP000886939"/>
    </source>
</evidence>
<gene>
    <name evidence="1" type="ORF">KAM343_05090</name>
</gene>
<proteinExistence type="predicted"/>
<dbReference type="RefSeq" id="WP_190284364.1">
    <property type="nucleotide sequence ID" value="NZ_AP024403.1"/>
</dbReference>
<evidence type="ECO:0008006" key="3">
    <source>
        <dbReference type="Google" id="ProtNLM"/>
    </source>
</evidence>
<dbReference type="AlphaFoldDB" id="A0AA37LIQ4"/>